<dbReference type="EMBL" id="PKMF04000744">
    <property type="protein sequence ID" value="KAK7820274.1"/>
    <property type="molecule type" value="Genomic_DNA"/>
</dbReference>
<proteinExistence type="predicted"/>
<evidence type="ECO:0000313" key="2">
    <source>
        <dbReference type="Proteomes" id="UP000237347"/>
    </source>
</evidence>
<comment type="caution">
    <text evidence="1">The sequence shown here is derived from an EMBL/GenBank/DDBJ whole genome shotgun (WGS) entry which is preliminary data.</text>
</comment>
<accession>A0AAW0J1V2</accession>
<sequence>MTGLKVLNTEYWKTR</sequence>
<protein>
    <submittedName>
        <fullName evidence="1">Uncharacterized protein</fullName>
    </submittedName>
</protein>
<gene>
    <name evidence="1" type="ORF">CFP56_038982</name>
</gene>
<reference evidence="1 2" key="1">
    <citation type="journal article" date="2018" name="Sci. Data">
        <title>The draft genome sequence of cork oak.</title>
        <authorList>
            <person name="Ramos A.M."/>
            <person name="Usie A."/>
            <person name="Barbosa P."/>
            <person name="Barros P.M."/>
            <person name="Capote T."/>
            <person name="Chaves I."/>
            <person name="Simoes F."/>
            <person name="Abreu I."/>
            <person name="Carrasquinho I."/>
            <person name="Faro C."/>
            <person name="Guimaraes J.B."/>
            <person name="Mendonca D."/>
            <person name="Nobrega F."/>
            <person name="Rodrigues L."/>
            <person name="Saibo N.J.M."/>
            <person name="Varela M.C."/>
            <person name="Egas C."/>
            <person name="Matos J."/>
            <person name="Miguel C.M."/>
            <person name="Oliveira M.M."/>
            <person name="Ricardo C.P."/>
            <person name="Goncalves S."/>
        </authorList>
    </citation>
    <scope>NUCLEOTIDE SEQUENCE [LARGE SCALE GENOMIC DNA]</scope>
    <source>
        <strain evidence="2">cv. HL8</strain>
    </source>
</reference>
<dbReference type="Proteomes" id="UP000237347">
    <property type="component" value="Unassembled WGS sequence"/>
</dbReference>
<keyword evidence="2" id="KW-1185">Reference proteome</keyword>
<name>A0AAW0J1V2_QUESU</name>
<organism evidence="1 2">
    <name type="scientific">Quercus suber</name>
    <name type="common">Cork oak</name>
    <dbReference type="NCBI Taxonomy" id="58331"/>
    <lineage>
        <taxon>Eukaryota</taxon>
        <taxon>Viridiplantae</taxon>
        <taxon>Streptophyta</taxon>
        <taxon>Embryophyta</taxon>
        <taxon>Tracheophyta</taxon>
        <taxon>Spermatophyta</taxon>
        <taxon>Magnoliopsida</taxon>
        <taxon>eudicotyledons</taxon>
        <taxon>Gunneridae</taxon>
        <taxon>Pentapetalae</taxon>
        <taxon>rosids</taxon>
        <taxon>fabids</taxon>
        <taxon>Fagales</taxon>
        <taxon>Fagaceae</taxon>
        <taxon>Quercus</taxon>
    </lineage>
</organism>
<evidence type="ECO:0000313" key="1">
    <source>
        <dbReference type="EMBL" id="KAK7820274.1"/>
    </source>
</evidence>